<reference evidence="2 3" key="1">
    <citation type="submission" date="2023-04" db="EMBL/GenBank/DDBJ databases">
        <title>A novel bacteria isolated from coastal sediment.</title>
        <authorList>
            <person name="Liu X.-J."/>
            <person name="Du Z.-J."/>
        </authorList>
    </citation>
    <scope>NUCLEOTIDE SEQUENCE [LARGE SCALE GENOMIC DNA]</scope>
    <source>
        <strain evidence="2 3">SDUM461004</strain>
    </source>
</reference>
<keyword evidence="1" id="KW-0732">Signal</keyword>
<evidence type="ECO:0000313" key="3">
    <source>
        <dbReference type="Proteomes" id="UP001243717"/>
    </source>
</evidence>
<proteinExistence type="predicted"/>
<gene>
    <name evidence="2" type="ORF">QEH59_13980</name>
</gene>
<organism evidence="2 3">
    <name type="scientific">Thalassobacterium sedimentorum</name>
    <dbReference type="NCBI Taxonomy" id="3041258"/>
    <lineage>
        <taxon>Bacteria</taxon>
        <taxon>Pseudomonadati</taxon>
        <taxon>Verrucomicrobiota</taxon>
        <taxon>Opitutia</taxon>
        <taxon>Puniceicoccales</taxon>
        <taxon>Coraliomargaritaceae</taxon>
        <taxon>Thalassobacterium</taxon>
    </lineage>
</organism>
<feature type="signal peptide" evidence="1">
    <location>
        <begin position="1"/>
        <end position="23"/>
    </location>
</feature>
<evidence type="ECO:0000256" key="1">
    <source>
        <dbReference type="SAM" id="SignalP"/>
    </source>
</evidence>
<dbReference type="RefSeq" id="WP_308985987.1">
    <property type="nucleotide sequence ID" value="NZ_JARXIC010000026.1"/>
</dbReference>
<feature type="chain" id="PRO_5045606530" evidence="1">
    <location>
        <begin position="24"/>
        <end position="179"/>
    </location>
</feature>
<dbReference type="EMBL" id="JARXIC010000026">
    <property type="protein sequence ID" value="MDQ8195537.1"/>
    <property type="molecule type" value="Genomic_DNA"/>
</dbReference>
<protein>
    <submittedName>
        <fullName evidence="2">DUF2271 domain-containing protein</fullName>
    </submittedName>
</protein>
<dbReference type="Pfam" id="PF10029">
    <property type="entry name" value="DUF2271"/>
    <property type="match status" value="1"/>
</dbReference>
<dbReference type="Proteomes" id="UP001243717">
    <property type="component" value="Unassembled WGS sequence"/>
</dbReference>
<accession>A0ABU1AL42</accession>
<dbReference type="InterPro" id="IPR014469">
    <property type="entry name" value="DUF2271"/>
</dbReference>
<sequence>MKTKTQSALKAALLSTGCLQSTAALQLETTIEIPRLSVAEYHRPYVAVWIEDSDRKAVENLSVLYDVKMSNDEGETWLKDLRQWWRKSGRSQDMPIDGVSGPTRPPGIHRIVYRQGESGFFNLPAGNYAFVVEASREVGGREMIRIPFEWDGQNLPELSAQGSRELGTVTFKLQTNPES</sequence>
<name>A0ABU1AL42_9BACT</name>
<evidence type="ECO:0000313" key="2">
    <source>
        <dbReference type="EMBL" id="MDQ8195537.1"/>
    </source>
</evidence>
<dbReference type="PIRSF" id="PIRSF014995">
    <property type="entry name" value="UCP014995"/>
    <property type="match status" value="1"/>
</dbReference>
<keyword evidence="3" id="KW-1185">Reference proteome</keyword>
<comment type="caution">
    <text evidence="2">The sequence shown here is derived from an EMBL/GenBank/DDBJ whole genome shotgun (WGS) entry which is preliminary data.</text>
</comment>